<accession>A0ACC2V2G5</accession>
<proteinExistence type="predicted"/>
<name>A0ACC2V2G5_9TREE</name>
<reference evidence="1" key="1">
    <citation type="submission" date="2023-04" db="EMBL/GenBank/DDBJ databases">
        <title>Draft Genome sequencing of Naganishia species isolated from polar environments using Oxford Nanopore Technology.</title>
        <authorList>
            <person name="Leo P."/>
            <person name="Venkateswaran K."/>
        </authorList>
    </citation>
    <scope>NUCLEOTIDE SEQUENCE</scope>
    <source>
        <strain evidence="1">MNA-CCFEE 5423</strain>
    </source>
</reference>
<protein>
    <submittedName>
        <fullName evidence="1">Uncharacterized protein</fullName>
    </submittedName>
</protein>
<organism evidence="1 2">
    <name type="scientific">Naganishia friedmannii</name>
    <dbReference type="NCBI Taxonomy" id="89922"/>
    <lineage>
        <taxon>Eukaryota</taxon>
        <taxon>Fungi</taxon>
        <taxon>Dikarya</taxon>
        <taxon>Basidiomycota</taxon>
        <taxon>Agaricomycotina</taxon>
        <taxon>Tremellomycetes</taxon>
        <taxon>Filobasidiales</taxon>
        <taxon>Filobasidiaceae</taxon>
        <taxon>Naganishia</taxon>
    </lineage>
</organism>
<evidence type="ECO:0000313" key="1">
    <source>
        <dbReference type="EMBL" id="KAJ9093533.1"/>
    </source>
</evidence>
<keyword evidence="2" id="KW-1185">Reference proteome</keyword>
<dbReference type="Proteomes" id="UP001227268">
    <property type="component" value="Unassembled WGS sequence"/>
</dbReference>
<gene>
    <name evidence="1" type="ORF">QFC21_006367</name>
</gene>
<comment type="caution">
    <text evidence="1">The sequence shown here is derived from an EMBL/GenBank/DDBJ whole genome shotgun (WGS) entry which is preliminary data.</text>
</comment>
<sequence>MSGKETYPDQITLSQYITARWKQLGVKHVFGCPAQHINQRFLDYIENDPALQWVGDANELGAAYAVDGYARVKHGLGVIVTTFGVGELSALNGIAGSMAERLPILHLVGLPSTKLQSSHALLHHTLGNGSFDTFSAMSSHLVASVGVLKQGSRWTDEVDRVLGVALTECKPVYLGFPTDLFHVKVSSEGLKTPLPYPHSAPPLPPTAASKGQAQENTVENNAILGHVIKEITERFKAAKKPIAIIDICADRFGCGPGLRELVEKSGIRFFETPMGKSVLDEQHPQYGGAYVGKNSLPAVRQEVESADWVLMCGKLESDFNSGSFTFDLPPQQTIELHSFETKIGFAAYPNTDIRSVVPLLTAALAEAVKDIGGKKEAKNGEKKVIEQGQKERKDAQAVPKGEDMSGDILHKWLWPRIGKFFKAHDLILAETGTSSFGIVNVPFPTTATCLVQTLWGSIGWATGAALGVALAATERKDPGRTILITGEGSLQMSIQQVGTMVKMGVKPYLFVINNDGYEIERQIHGVEAKYNNIQMYDHQKMLPFFVGRNTDIEHASFEVHTPQELDALLNDADFNKPDRIRLIEVFMPRGDAPESLLNQARLTAQANAKA</sequence>
<dbReference type="EMBL" id="JASBWT010000030">
    <property type="protein sequence ID" value="KAJ9093533.1"/>
    <property type="molecule type" value="Genomic_DNA"/>
</dbReference>
<evidence type="ECO:0000313" key="2">
    <source>
        <dbReference type="Proteomes" id="UP001227268"/>
    </source>
</evidence>